<dbReference type="Pfam" id="PF00754">
    <property type="entry name" value="F5_F8_type_C"/>
    <property type="match status" value="1"/>
</dbReference>
<accession>A0AAW6U1C4</accession>
<keyword evidence="1" id="KW-0732">Signal</keyword>
<dbReference type="PROSITE" id="PS50022">
    <property type="entry name" value="FA58C_3"/>
    <property type="match status" value="1"/>
</dbReference>
<gene>
    <name evidence="3" type="ORF">QJ522_15100</name>
</gene>
<evidence type="ECO:0000259" key="2">
    <source>
        <dbReference type="PROSITE" id="PS50022"/>
    </source>
</evidence>
<dbReference type="Gene3D" id="2.60.120.430">
    <property type="entry name" value="Galactose-binding lectin"/>
    <property type="match status" value="1"/>
</dbReference>
<dbReference type="InterPro" id="IPR000421">
    <property type="entry name" value="FA58C"/>
</dbReference>
<dbReference type="Proteomes" id="UP001431776">
    <property type="component" value="Unassembled WGS sequence"/>
</dbReference>
<dbReference type="Gene3D" id="2.60.120.260">
    <property type="entry name" value="Galactose-binding domain-like"/>
    <property type="match status" value="1"/>
</dbReference>
<dbReference type="SUPFAM" id="SSF49785">
    <property type="entry name" value="Galactose-binding domain-like"/>
    <property type="match status" value="1"/>
</dbReference>
<reference evidence="3" key="1">
    <citation type="submission" date="2023-05" db="EMBL/GenBank/DDBJ databases">
        <title>Anaerotaeda fermentans gen. nov., sp. nov., a novel anaerobic planctomycete of the new family within the order Sedimentisphaerales isolated from Taman Peninsula, Russia.</title>
        <authorList>
            <person name="Khomyakova M.A."/>
            <person name="Merkel A.Y."/>
            <person name="Slobodkin A.I."/>
        </authorList>
    </citation>
    <scope>NUCLEOTIDE SEQUENCE</scope>
    <source>
        <strain evidence="3">M17dextr</strain>
    </source>
</reference>
<evidence type="ECO:0000313" key="3">
    <source>
        <dbReference type="EMBL" id="MDI6450387.1"/>
    </source>
</evidence>
<feature type="chain" id="PRO_5043465140" evidence="1">
    <location>
        <begin position="27"/>
        <end position="983"/>
    </location>
</feature>
<feature type="domain" description="F5/8 type C" evidence="2">
    <location>
        <begin position="351"/>
        <end position="497"/>
    </location>
</feature>
<dbReference type="EMBL" id="JASCXX010000019">
    <property type="protein sequence ID" value="MDI6450387.1"/>
    <property type="molecule type" value="Genomic_DNA"/>
</dbReference>
<dbReference type="AlphaFoldDB" id="A0AAW6U1C4"/>
<dbReference type="Gene3D" id="2.60.40.10">
    <property type="entry name" value="Immunoglobulins"/>
    <property type="match status" value="2"/>
</dbReference>
<dbReference type="InterPro" id="IPR013320">
    <property type="entry name" value="ConA-like_dom_sf"/>
</dbReference>
<dbReference type="Pfam" id="PF13385">
    <property type="entry name" value="Laminin_G_3"/>
    <property type="match status" value="1"/>
</dbReference>
<proteinExistence type="predicted"/>
<dbReference type="RefSeq" id="WP_349245797.1">
    <property type="nucleotide sequence ID" value="NZ_JASCXX010000019.1"/>
</dbReference>
<feature type="signal peptide" evidence="1">
    <location>
        <begin position="1"/>
        <end position="26"/>
    </location>
</feature>
<organism evidence="3 4">
    <name type="scientific">Anaerobaca lacustris</name>
    <dbReference type="NCBI Taxonomy" id="3044600"/>
    <lineage>
        <taxon>Bacteria</taxon>
        <taxon>Pseudomonadati</taxon>
        <taxon>Planctomycetota</taxon>
        <taxon>Phycisphaerae</taxon>
        <taxon>Sedimentisphaerales</taxon>
        <taxon>Anaerobacaceae</taxon>
        <taxon>Anaerobaca</taxon>
    </lineage>
</organism>
<comment type="caution">
    <text evidence="3">The sequence shown here is derived from an EMBL/GenBank/DDBJ whole genome shotgun (WGS) entry which is preliminary data.</text>
</comment>
<protein>
    <submittedName>
        <fullName evidence="3">LamG domain-containing protein</fullName>
    </submittedName>
</protein>
<evidence type="ECO:0000256" key="1">
    <source>
        <dbReference type="SAM" id="SignalP"/>
    </source>
</evidence>
<sequence>MCKEQLVTLALCAFVAGLLVGPAAQAGDPALIAWWKLDDGAGTVALDSSDYGNHGTVMNPNAGLGAGGSVWVDDPDRGMVISFNGADGSGAYVTTGVTIPALTMDNGFTWTFWAKQPAAQATNNDVILGNRYGGTASPLQFCKFTPTRFENYNDDGSYVNGINYTSIPSDVWIHHALVKDGAEMTYYRDGVVMMTNTMTKTNDPNPFYMGADGFSGAAENWQGYLSDVRLYTRALTEKEIQDVMAGKGPTSEFAINPAPEHEAVDIPRDVVLSWTPGEYAATHDVYFGTTFADVEAASRANPMGVLLSQGQTATTYDPPGILELGQTYYWRVDEVNAAPDNTIYKGEVWSFTAEPVGYPIANVVASSNGLSDAPADPERTVDGSGLNAADQHSVENATMWLARPPADETLYVQFEFDRVYKLHEMLVWNHNSQFEMILGFGLKDVAVAFSEDGIDWTELGDVEFARATATANYVANTVVDLQGVPARYVRLTVNSGWGVLGQFGLSEVRFLYIPVQAREPQPSDGTAGIAPEATLQWRAGREAVSHDVYMGTDAEAMTLVGTADAATFAPDNLEFGSTYYWQIVEVNEAEEIAAWAGDIWSFSTQEYALIEGFESYTDDIDAGEAIFDTWLDGWVNNTGSTVGHLETPFAERTIVRSGRQSMPLFYDNTTSPFYSEAERTFASPQNWTGYGANTLVVYFRGLPGSFMEQANGSIILGAAGADIWGTADEFRFAYKNLSGDGSIVAYVESIANTDPWAKGGVMIRETLEAGSRFAAVYSTPGNGCRYQARLTASAEAVSDSAIATAEQMALFAPHWVKIERVGNSFNGYYSTDGENWTAMSWNPQTIAMGANVYVGLALTSHAAGVLGSAEFSGVTTTGNVSGQWAVETIGVAQPEGNAGASLYVALEDATGKAAAVTHPAGNAATWLAGWNAWPIPLSDFAGVNLSRVDTMVIGVGSRTNPTAGGTGIVYIDDIGYGRPASAE</sequence>
<dbReference type="Gene3D" id="2.60.120.200">
    <property type="match status" value="2"/>
</dbReference>
<keyword evidence="4" id="KW-1185">Reference proteome</keyword>
<evidence type="ECO:0000313" key="4">
    <source>
        <dbReference type="Proteomes" id="UP001431776"/>
    </source>
</evidence>
<dbReference type="SUPFAM" id="SSF49899">
    <property type="entry name" value="Concanavalin A-like lectins/glucanases"/>
    <property type="match status" value="1"/>
</dbReference>
<dbReference type="InterPro" id="IPR008979">
    <property type="entry name" value="Galactose-bd-like_sf"/>
</dbReference>
<name>A0AAW6U1C4_9BACT</name>
<dbReference type="InterPro" id="IPR013783">
    <property type="entry name" value="Ig-like_fold"/>
</dbReference>